<name>A0A2P8GHY1_9BACT</name>
<dbReference type="InterPro" id="IPR011990">
    <property type="entry name" value="TPR-like_helical_dom_sf"/>
</dbReference>
<keyword evidence="4" id="KW-0472">Membrane</keyword>
<proteinExistence type="inferred from homology"/>
<protein>
    <submittedName>
        <fullName evidence="8">SusD-like starch-binding protein associating with outer membrane</fullName>
    </submittedName>
</protein>
<dbReference type="GO" id="GO:0009279">
    <property type="term" value="C:cell outer membrane"/>
    <property type="evidence" value="ECO:0007669"/>
    <property type="project" value="UniProtKB-SubCell"/>
</dbReference>
<feature type="domain" description="SusD-like N-terminal" evidence="7">
    <location>
        <begin position="83"/>
        <end position="225"/>
    </location>
</feature>
<evidence type="ECO:0000256" key="5">
    <source>
        <dbReference type="ARBA" id="ARBA00023237"/>
    </source>
</evidence>
<evidence type="ECO:0000313" key="8">
    <source>
        <dbReference type="EMBL" id="PSL33547.1"/>
    </source>
</evidence>
<evidence type="ECO:0000259" key="6">
    <source>
        <dbReference type="Pfam" id="PF07980"/>
    </source>
</evidence>
<reference evidence="8 9" key="1">
    <citation type="submission" date="2018-03" db="EMBL/GenBank/DDBJ databases">
        <title>Genomic Encyclopedia of Archaeal and Bacterial Type Strains, Phase II (KMG-II): from individual species to whole genera.</title>
        <authorList>
            <person name="Goeker M."/>
        </authorList>
    </citation>
    <scope>NUCLEOTIDE SEQUENCE [LARGE SCALE GENOMIC DNA]</scope>
    <source>
        <strain evidence="8 9">DSM 18107</strain>
    </source>
</reference>
<dbReference type="Pfam" id="PF14322">
    <property type="entry name" value="SusD-like_3"/>
    <property type="match status" value="1"/>
</dbReference>
<dbReference type="InterPro" id="IPR033985">
    <property type="entry name" value="SusD-like_N"/>
</dbReference>
<accession>A0A2P8GHY1</accession>
<evidence type="ECO:0000256" key="2">
    <source>
        <dbReference type="ARBA" id="ARBA00006275"/>
    </source>
</evidence>
<evidence type="ECO:0000256" key="4">
    <source>
        <dbReference type="ARBA" id="ARBA00023136"/>
    </source>
</evidence>
<sequence length="470" mass="53790">MRYFKLLLFFLGGLVLMPSCKKFLDVGNPPDKIVADAVFRTNSSAAAVLTGIYYDLQGEQYGVAQGRGSISLHSGLAADELTALQDSYLYGEYTNNSRFDFWTPLYKLIYRANTALEGLSASSSLDLELKQHLIGEALFLRSFLYFYLVNLYGDVPLLLTSDYKINSSSSRVASEVVYKQILDDLEKAQALLPEVYVDATVLNITDERIRPNKWAALSLMARVYLYLGKWSEAISSSTKVIENKSLFDTVELENVFLKNSKESIWQLQPVDINGLLLNTTDARLFFLYGAPDSYERPVMVSQFLLDAFENADRRKNVWIGDTITMGKSYYYPFKYKLYKETDPSGEYLTVIRLSELFLIRSEAEARLGDLAKARQDVNIIRHRAGLQDLQPGSQIQVLSSILHERQVELFTEWGHRWLDLKRSQTIDEVMNEICPKKGGVWQSYKRLYEIPINELRFNKFLIQNPGYPIN</sequence>
<evidence type="ECO:0000256" key="1">
    <source>
        <dbReference type="ARBA" id="ARBA00004442"/>
    </source>
</evidence>
<dbReference type="EMBL" id="PYGK01000003">
    <property type="protein sequence ID" value="PSL33547.1"/>
    <property type="molecule type" value="Genomic_DNA"/>
</dbReference>
<dbReference type="CDD" id="cd08977">
    <property type="entry name" value="SusD"/>
    <property type="match status" value="1"/>
</dbReference>
<feature type="domain" description="RagB/SusD" evidence="6">
    <location>
        <begin position="334"/>
        <end position="467"/>
    </location>
</feature>
<dbReference type="Pfam" id="PF07980">
    <property type="entry name" value="SusD_RagB"/>
    <property type="match status" value="1"/>
</dbReference>
<evidence type="ECO:0000313" key="9">
    <source>
        <dbReference type="Proteomes" id="UP000240978"/>
    </source>
</evidence>
<dbReference type="AlphaFoldDB" id="A0A2P8GHY1"/>
<comment type="subcellular location">
    <subcellularLocation>
        <location evidence="1">Cell outer membrane</location>
    </subcellularLocation>
</comment>
<comment type="similarity">
    <text evidence="2">Belongs to the SusD family.</text>
</comment>
<keyword evidence="3" id="KW-0732">Signal</keyword>
<dbReference type="InterPro" id="IPR012944">
    <property type="entry name" value="SusD_RagB_dom"/>
</dbReference>
<dbReference type="RefSeq" id="WP_106601842.1">
    <property type="nucleotide sequence ID" value="NZ_PYGK01000003.1"/>
</dbReference>
<dbReference type="Gene3D" id="1.25.40.390">
    <property type="match status" value="1"/>
</dbReference>
<dbReference type="Proteomes" id="UP000240978">
    <property type="component" value="Unassembled WGS sequence"/>
</dbReference>
<comment type="caution">
    <text evidence="8">The sequence shown here is derived from an EMBL/GenBank/DDBJ whole genome shotgun (WGS) entry which is preliminary data.</text>
</comment>
<gene>
    <name evidence="8" type="ORF">CLV42_103530</name>
</gene>
<evidence type="ECO:0000259" key="7">
    <source>
        <dbReference type="Pfam" id="PF14322"/>
    </source>
</evidence>
<keyword evidence="9" id="KW-1185">Reference proteome</keyword>
<keyword evidence="5" id="KW-0998">Cell outer membrane</keyword>
<dbReference type="OrthoDB" id="625727at2"/>
<dbReference type="SUPFAM" id="SSF48452">
    <property type="entry name" value="TPR-like"/>
    <property type="match status" value="1"/>
</dbReference>
<organism evidence="8 9">
    <name type="scientific">Chitinophaga ginsengisoli</name>
    <dbReference type="NCBI Taxonomy" id="363837"/>
    <lineage>
        <taxon>Bacteria</taxon>
        <taxon>Pseudomonadati</taxon>
        <taxon>Bacteroidota</taxon>
        <taxon>Chitinophagia</taxon>
        <taxon>Chitinophagales</taxon>
        <taxon>Chitinophagaceae</taxon>
        <taxon>Chitinophaga</taxon>
    </lineage>
</organism>
<evidence type="ECO:0000256" key="3">
    <source>
        <dbReference type="ARBA" id="ARBA00022729"/>
    </source>
</evidence>